<accession>A0ABT3R3K5</accession>
<comment type="caution">
    <text evidence="2">The sequence shown here is derived from an EMBL/GenBank/DDBJ whole genome shotgun (WGS) entry which is preliminary data.</text>
</comment>
<dbReference type="Proteomes" id="UP001300261">
    <property type="component" value="Unassembled WGS sequence"/>
</dbReference>
<dbReference type="Pfam" id="PF01494">
    <property type="entry name" value="FAD_binding_3"/>
    <property type="match status" value="1"/>
</dbReference>
<dbReference type="InterPro" id="IPR002938">
    <property type="entry name" value="FAD-bd"/>
</dbReference>
<dbReference type="SUPFAM" id="SSF51905">
    <property type="entry name" value="FAD/NAD(P)-binding domain"/>
    <property type="match status" value="1"/>
</dbReference>
<sequence>MTHDVIIVGAGPAGSTAAIELARQGRSVALVEKDEFPRRKVCGEYMSATNIPVLQRLGVAEAWRDRAGPEIRKVALFAGQRIVSAPMPGRDGFGRALGRDVHDTLLRDAAGREGVELYQPCRAVALCRVRGRHELTIDTGSGGSMTLSAPVVIAAHGSWERNTLPTGLQKGSGTNGLLGFKAHFRGASLARDTMPLLAFPGDMAASCGPMPDGCPCHAASGARRLPR</sequence>
<feature type="domain" description="FAD-binding" evidence="1">
    <location>
        <begin position="4"/>
        <end position="174"/>
    </location>
</feature>
<dbReference type="RefSeq" id="WP_265963503.1">
    <property type="nucleotide sequence ID" value="NZ_JAPEVI010000003.1"/>
</dbReference>
<dbReference type="PRINTS" id="PR00411">
    <property type="entry name" value="PNDRDTASEI"/>
</dbReference>
<reference evidence="2 3" key="1">
    <citation type="journal article" date="2016" name="Int. J. Syst. Evol. Microbiol.">
        <title>Labrenzia salina sp. nov., isolated from the rhizosphere of the halophyte Arthrocnemum macrostachyum.</title>
        <authorList>
            <person name="Camacho M."/>
            <person name="Redondo-Gomez S."/>
            <person name="Rodriguez-Llorente I."/>
            <person name="Rohde M."/>
            <person name="Sproer C."/>
            <person name="Schumann P."/>
            <person name="Klenk H.P."/>
            <person name="Montero-Calasanz M.D.C."/>
        </authorList>
    </citation>
    <scope>NUCLEOTIDE SEQUENCE [LARGE SCALE GENOMIC DNA]</scope>
    <source>
        <strain evidence="2 3">DSM 29163</strain>
    </source>
</reference>
<dbReference type="Gene3D" id="3.50.50.60">
    <property type="entry name" value="FAD/NAD(P)-binding domain"/>
    <property type="match status" value="1"/>
</dbReference>
<gene>
    <name evidence="2" type="ORF">ON753_15390</name>
</gene>
<evidence type="ECO:0000313" key="3">
    <source>
        <dbReference type="Proteomes" id="UP001300261"/>
    </source>
</evidence>
<protein>
    <submittedName>
        <fullName evidence="2">FAD-dependent oxidoreductase</fullName>
    </submittedName>
</protein>
<dbReference type="InterPro" id="IPR036188">
    <property type="entry name" value="FAD/NAD-bd_sf"/>
</dbReference>
<evidence type="ECO:0000259" key="1">
    <source>
        <dbReference type="Pfam" id="PF01494"/>
    </source>
</evidence>
<proteinExistence type="predicted"/>
<dbReference type="PANTHER" id="PTHR42685:SF22">
    <property type="entry name" value="CONDITIONED MEDIUM FACTOR RECEPTOR 1"/>
    <property type="match status" value="1"/>
</dbReference>
<dbReference type="EMBL" id="JAPEVI010000003">
    <property type="protein sequence ID" value="MCX2723737.1"/>
    <property type="molecule type" value="Genomic_DNA"/>
</dbReference>
<organism evidence="2 3">
    <name type="scientific">Roseibium salinum</name>
    <dbReference type="NCBI Taxonomy" id="1604349"/>
    <lineage>
        <taxon>Bacteria</taxon>
        <taxon>Pseudomonadati</taxon>
        <taxon>Pseudomonadota</taxon>
        <taxon>Alphaproteobacteria</taxon>
        <taxon>Hyphomicrobiales</taxon>
        <taxon>Stappiaceae</taxon>
        <taxon>Roseibium</taxon>
    </lineage>
</organism>
<dbReference type="InterPro" id="IPR050407">
    <property type="entry name" value="Geranylgeranyl_reductase"/>
</dbReference>
<evidence type="ECO:0000313" key="2">
    <source>
        <dbReference type="EMBL" id="MCX2723737.1"/>
    </source>
</evidence>
<dbReference type="PANTHER" id="PTHR42685">
    <property type="entry name" value="GERANYLGERANYL DIPHOSPHATE REDUCTASE"/>
    <property type="match status" value="1"/>
</dbReference>
<keyword evidence="3" id="KW-1185">Reference proteome</keyword>
<name>A0ABT3R3K5_9HYPH</name>